<name>A0A0P7BC82_9HYPO</name>
<dbReference type="InterPro" id="IPR002110">
    <property type="entry name" value="Ankyrin_rpt"/>
</dbReference>
<keyword evidence="8" id="KW-1185">Reference proteome</keyword>
<sequence>MRRCRGWLAVAMLFLLGSARAEGLEDIVNNLLSDLAPLLALCGERVTMQFLSQALGWADCVTLAMAPLGIIAIIVSAIRVGGPIWLKAVVGRARENTSTAEMELMSSTSHEVCELYNGKSLVRCQGSAPIWEYICLSPKGYTGPTSSNDSRVRFVTLKQAVESGILEELEDPVWKISLAKKKTATSVHDVDCDLPTATTSARPPKSLRNRFLRFGRADRRRTPCDNGVVDNSATYDDFSGLTIIHDTGIDSPSISLNLQKRHDRTWIRLMKLRFQRDGKPVASESFPLAASGTVAVVLGMLICGHVIEDSTEEKRYRPTGSFEIGMYWIQREQTVADQAFESFAIKSSSPRSVITMSRRKAPVPQQSTRLLEIKTMAGVSISLVGFVLQPGFTKAFEKARLLPGFELDWLAWKLTERDNGGTRVSPSSSHDSTASTTAIPEGKARASKQRHIGSGSWTVITGCAIEYKPFYELSTEDGLAPMSSSEAQTVLTIRRGLCKLVGFHGRSASIAVNLAMAIEKAMDVLFPPKAGPKVYRWYLGVAHNRADVTGYAKSQVWEQQSEDEAQLLCPVGKKDDSWLRENLPQSSARLFGRTSRQLIQDLDWWTPQGTGAVREVDEMKENGPCPTVKLKALQIAPDIFECIGRPPFTATTVPGEVILQVRGASRDLILHRPRLSPFPKGVECKRVVGYGQSIQPHTSSDIGESIAVQGGSTLAIETRDSLEDLFAKDLLFSFMCSAASTLEQPISSKTELQPTETSFSLNENCYCLWNRDLTDLTETFSQLGFGPRQEASIGIISPLSMAQKLPFPQALFDFVLPEIMGFHRDQAYDMDLWRKLNNRIECYPFGNTGIRECFVALLIEVFNNIGSTFESMDKENRTLIPAPPWELARDRARIKMLRQLRQEIFRCLKSEKGIGQFFGHLTSLYREQYRQMPEDLTLPGVAESTGLEYIPSSFNLTKLHLAAMSTPTSRRALEVFNSDTLSAIPVNKQDICQWTALHYAAAAGNWASVARLQEHLSDFADAIDVTAKDFRGYTALHLACQKYSVWMVRYLLSAGASLESQGYDGVTPVHLVAGNRSPMLGKEILNFFPRLFKIHIPVDCKGRLPIHWAAVDGSDKIINALKRAIKAVDNWGWTPLHLAAVHNRSSIVSKLLKLSAVTDSRDAVGRTALYLACERNHVVILKLLLGAGSSCRIGKDDGSTPLHQAAALQDPFKHNQFSGVSNELRGDYGVGIEVVKLLIAGGADTWALDGSGRTPFDIAEKEGHTEVMGYLRNS</sequence>
<accession>A0A0P7BC82</accession>
<evidence type="ECO:0000256" key="3">
    <source>
        <dbReference type="PROSITE-ProRule" id="PRU00023"/>
    </source>
</evidence>
<feature type="transmembrane region" description="Helical" evidence="5">
    <location>
        <begin position="54"/>
        <end position="78"/>
    </location>
</feature>
<evidence type="ECO:0000256" key="1">
    <source>
        <dbReference type="ARBA" id="ARBA00022737"/>
    </source>
</evidence>
<dbReference type="SMART" id="SM00248">
    <property type="entry name" value="ANK"/>
    <property type="match status" value="7"/>
</dbReference>
<feature type="repeat" description="ANK" evidence="3">
    <location>
        <begin position="1131"/>
        <end position="1163"/>
    </location>
</feature>
<keyword evidence="1" id="KW-0677">Repeat</keyword>
<feature type="signal peptide" evidence="6">
    <location>
        <begin position="1"/>
        <end position="21"/>
    </location>
</feature>
<feature type="repeat" description="ANK" evidence="3">
    <location>
        <begin position="1031"/>
        <end position="1063"/>
    </location>
</feature>
<dbReference type="Gene3D" id="1.25.40.20">
    <property type="entry name" value="Ankyrin repeat-containing domain"/>
    <property type="match status" value="4"/>
</dbReference>
<dbReference type="Proteomes" id="UP000050424">
    <property type="component" value="Unassembled WGS sequence"/>
</dbReference>
<feature type="repeat" description="ANK" evidence="3">
    <location>
        <begin position="1164"/>
        <end position="1196"/>
    </location>
</feature>
<protein>
    <submittedName>
        <fullName evidence="7">Uncharacterized protein</fullName>
    </submittedName>
</protein>
<dbReference type="PANTHER" id="PTHR24198">
    <property type="entry name" value="ANKYRIN REPEAT AND PROTEIN KINASE DOMAIN-CONTAINING PROTEIN"/>
    <property type="match status" value="1"/>
</dbReference>
<proteinExistence type="predicted"/>
<keyword evidence="5" id="KW-1133">Transmembrane helix</keyword>
<comment type="caution">
    <text evidence="7">The sequence shown here is derived from an EMBL/GenBank/DDBJ whole genome shotgun (WGS) entry which is preliminary data.</text>
</comment>
<gene>
    <name evidence="7" type="ORF">AK830_g8536</name>
</gene>
<keyword evidence="6" id="KW-0732">Signal</keyword>
<organism evidence="7 8">
    <name type="scientific">Neonectria ditissima</name>
    <dbReference type="NCBI Taxonomy" id="78410"/>
    <lineage>
        <taxon>Eukaryota</taxon>
        <taxon>Fungi</taxon>
        <taxon>Dikarya</taxon>
        <taxon>Ascomycota</taxon>
        <taxon>Pezizomycotina</taxon>
        <taxon>Sordariomycetes</taxon>
        <taxon>Hypocreomycetidae</taxon>
        <taxon>Hypocreales</taxon>
        <taxon>Nectriaceae</taxon>
        <taxon>Neonectria</taxon>
    </lineage>
</organism>
<feature type="region of interest" description="Disordered" evidence="4">
    <location>
        <begin position="420"/>
        <end position="448"/>
    </location>
</feature>
<dbReference type="AlphaFoldDB" id="A0A0P7BC82"/>
<dbReference type="STRING" id="78410.A0A0P7BC82"/>
<evidence type="ECO:0000256" key="4">
    <source>
        <dbReference type="SAM" id="MobiDB-lite"/>
    </source>
</evidence>
<evidence type="ECO:0000313" key="8">
    <source>
        <dbReference type="Proteomes" id="UP000050424"/>
    </source>
</evidence>
<dbReference type="PROSITE" id="PS50297">
    <property type="entry name" value="ANK_REP_REGION"/>
    <property type="match status" value="3"/>
</dbReference>
<dbReference type="Pfam" id="PF12796">
    <property type="entry name" value="Ank_2"/>
    <property type="match status" value="2"/>
</dbReference>
<dbReference type="PANTHER" id="PTHR24198:SF165">
    <property type="entry name" value="ANKYRIN REPEAT-CONTAINING PROTEIN-RELATED"/>
    <property type="match status" value="1"/>
</dbReference>
<dbReference type="PROSITE" id="PS50088">
    <property type="entry name" value="ANK_REPEAT"/>
    <property type="match status" value="3"/>
</dbReference>
<evidence type="ECO:0000313" key="7">
    <source>
        <dbReference type="EMBL" id="KPM38032.1"/>
    </source>
</evidence>
<keyword evidence="5" id="KW-0472">Membrane</keyword>
<dbReference type="EMBL" id="LKCW01000146">
    <property type="protein sequence ID" value="KPM38032.1"/>
    <property type="molecule type" value="Genomic_DNA"/>
</dbReference>
<reference evidence="7 8" key="1">
    <citation type="submission" date="2015-09" db="EMBL/GenBank/DDBJ databases">
        <title>Draft genome of a European isolate of the apple canker pathogen Neonectria ditissima.</title>
        <authorList>
            <person name="Gomez-Cortecero A."/>
            <person name="Harrison R.J."/>
            <person name="Armitage A.D."/>
        </authorList>
    </citation>
    <scope>NUCLEOTIDE SEQUENCE [LARGE SCALE GENOMIC DNA]</scope>
    <source>
        <strain evidence="7 8">R09/05</strain>
    </source>
</reference>
<evidence type="ECO:0000256" key="2">
    <source>
        <dbReference type="ARBA" id="ARBA00023043"/>
    </source>
</evidence>
<keyword evidence="2 3" id="KW-0040">ANK repeat</keyword>
<evidence type="ECO:0000256" key="6">
    <source>
        <dbReference type="SAM" id="SignalP"/>
    </source>
</evidence>
<dbReference type="Pfam" id="PF00023">
    <property type="entry name" value="Ank"/>
    <property type="match status" value="1"/>
</dbReference>
<keyword evidence="5" id="KW-0812">Transmembrane</keyword>
<dbReference type="SUPFAM" id="SSF48403">
    <property type="entry name" value="Ankyrin repeat"/>
    <property type="match status" value="1"/>
</dbReference>
<evidence type="ECO:0000256" key="5">
    <source>
        <dbReference type="SAM" id="Phobius"/>
    </source>
</evidence>
<dbReference type="OrthoDB" id="194358at2759"/>
<feature type="chain" id="PRO_5006135646" evidence="6">
    <location>
        <begin position="22"/>
        <end position="1274"/>
    </location>
</feature>
<feature type="compositionally biased region" description="Low complexity" evidence="4">
    <location>
        <begin position="425"/>
        <end position="437"/>
    </location>
</feature>
<dbReference type="InterPro" id="IPR036770">
    <property type="entry name" value="Ankyrin_rpt-contain_sf"/>
</dbReference>